<evidence type="ECO:0000313" key="2">
    <source>
        <dbReference type="EMBL" id="QQV91641.1"/>
    </source>
</evidence>
<accession>A0A7U0GAJ5</accession>
<gene>
    <name evidence="2" type="ORF">vBKpPFBKp27_086</name>
</gene>
<dbReference type="InterPro" id="IPR036179">
    <property type="entry name" value="Ig-like_dom_sf"/>
</dbReference>
<sequence length="147" mass="14618">MSKVPSIGAGVITTDDVLAQGYDFVPLFQGGMAKVPADVAAAVNKDITGAAYTKPSALSLTTDLAATKTVVEGAALELAVVATGGVAPYSVTWFKGGSAIQTLGSSTLNLGAATLDMAGSYHAEVYDAAGKEIQSTTCVVTVTEAGG</sequence>
<dbReference type="InterPro" id="IPR013783">
    <property type="entry name" value="Ig-like_fold"/>
</dbReference>
<evidence type="ECO:0000313" key="3">
    <source>
        <dbReference type="Proteomes" id="UP000596379"/>
    </source>
</evidence>
<evidence type="ECO:0000259" key="1">
    <source>
        <dbReference type="PROSITE" id="PS50835"/>
    </source>
</evidence>
<dbReference type="Gene3D" id="2.60.40.10">
    <property type="entry name" value="Immunoglobulins"/>
    <property type="match status" value="1"/>
</dbReference>
<dbReference type="InterPro" id="IPR007110">
    <property type="entry name" value="Ig-like_dom"/>
</dbReference>
<proteinExistence type="predicted"/>
<dbReference type="EMBL" id="MW394388">
    <property type="protein sequence ID" value="QQV91641.1"/>
    <property type="molecule type" value="Genomic_DNA"/>
</dbReference>
<dbReference type="PROSITE" id="PS50835">
    <property type="entry name" value="IG_LIKE"/>
    <property type="match status" value="1"/>
</dbReference>
<dbReference type="SUPFAM" id="SSF48726">
    <property type="entry name" value="Immunoglobulin"/>
    <property type="match status" value="1"/>
</dbReference>
<feature type="domain" description="Ig-like" evidence="1">
    <location>
        <begin position="55"/>
        <end position="141"/>
    </location>
</feature>
<organism evidence="2 3">
    <name type="scientific">Klebsiella phage vB_KpP_FBKp27</name>
    <dbReference type="NCBI Taxonomy" id="2801837"/>
    <lineage>
        <taxon>Viruses</taxon>
        <taxon>Duplodnaviria</taxon>
        <taxon>Heunggongvirae</taxon>
        <taxon>Uroviricota</taxon>
        <taxon>Caudoviricetes</taxon>
        <taxon>Schitoviridae</taxon>
        <taxon>Efbeekayvirus</taxon>
        <taxon>Efbeekayvirus Fbkp27</taxon>
    </lineage>
</organism>
<keyword evidence="3" id="KW-1185">Reference proteome</keyword>
<dbReference type="Proteomes" id="UP000596379">
    <property type="component" value="Segment"/>
</dbReference>
<reference evidence="2 3" key="1">
    <citation type="submission" date="2020-12" db="EMBL/GenBank/DDBJ databases">
        <title>Genomic characterization of four novel bacteriophages infecting Klebsiella pneumoniae.</title>
        <authorList>
            <person name="Estrada Bonilla B."/>
            <person name="Costa A.R."/>
            <person name="van Rossum T."/>
            <person name="Hagedoorn S."/>
            <person name="Wallinga H."/>
            <person name="Xiao M."/>
            <person name="Song W."/>
            <person name="Haas P.-J."/>
            <person name="Nobrega F.L."/>
            <person name="Brouns S.J.J."/>
        </authorList>
    </citation>
    <scope>NUCLEOTIDE SEQUENCE [LARGE SCALE GENOMIC DNA]</scope>
</reference>
<protein>
    <submittedName>
        <fullName evidence="2">Putative tail protein</fullName>
    </submittedName>
</protein>
<name>A0A7U0GAJ5_9CAUD</name>